<dbReference type="InterPro" id="IPR006385">
    <property type="entry name" value="HAD_hydro_SerB1"/>
</dbReference>
<dbReference type="EMBL" id="JADJZA010000001">
    <property type="protein sequence ID" value="MBK9296101.1"/>
    <property type="molecule type" value="Genomic_DNA"/>
</dbReference>
<dbReference type="Gene3D" id="1.20.1440.100">
    <property type="entry name" value="SG protein - dephosphorylation function"/>
    <property type="match status" value="1"/>
</dbReference>
<evidence type="ECO:0000313" key="3">
    <source>
        <dbReference type="Proteomes" id="UP000727993"/>
    </source>
</evidence>
<dbReference type="AlphaFoldDB" id="A0A936NAI4"/>
<dbReference type="Gene3D" id="3.40.50.1000">
    <property type="entry name" value="HAD superfamily/HAD-like"/>
    <property type="match status" value="1"/>
</dbReference>
<accession>A0A936NAI4</accession>
<proteinExistence type="inferred from homology"/>
<evidence type="ECO:0000256" key="1">
    <source>
        <dbReference type="ARBA" id="ARBA00009184"/>
    </source>
</evidence>
<dbReference type="NCBIfam" id="TIGR01488">
    <property type="entry name" value="HAD-SF-IB"/>
    <property type="match status" value="1"/>
</dbReference>
<name>A0A936NAI4_9ACTN</name>
<reference evidence="2 3" key="1">
    <citation type="submission" date="2020-10" db="EMBL/GenBank/DDBJ databases">
        <title>Connecting structure to function with the recovery of over 1000 high-quality activated sludge metagenome-assembled genomes encoding full-length rRNA genes using long-read sequencing.</title>
        <authorList>
            <person name="Singleton C.M."/>
            <person name="Petriglieri F."/>
            <person name="Kristensen J.M."/>
            <person name="Kirkegaard R.H."/>
            <person name="Michaelsen T.Y."/>
            <person name="Andersen M.H."/>
            <person name="Karst S.M."/>
            <person name="Dueholm M.S."/>
            <person name="Nielsen P.H."/>
            <person name="Albertsen M."/>
        </authorList>
    </citation>
    <scope>NUCLEOTIDE SEQUENCE [LARGE SCALE GENOMIC DNA]</scope>
    <source>
        <strain evidence="2">Lyne_18-Q3-R50-59_MAXAC.006</strain>
    </source>
</reference>
<dbReference type="NCBIfam" id="TIGR01490">
    <property type="entry name" value="HAD-SF-IB-hyp1"/>
    <property type="match status" value="1"/>
</dbReference>
<sequence length="225" mass="23794">MSLPSAGTDPADRPGVAAFDFDGTLSVRDTLVPFLVGLAGRRAMASLLGGSGAELVRGRGRSRDAAKTIVLRRVMTGRPAVDVAAAGTRYAARLLPRLRPDGLERVRWHQQRGDRVVLVSASLGVYLRPLADELGLDGVEAVELVVDADGLLTGAMIGPNCRGPEKVVRLDGWLAGAGLDRSSIELWAYGDSTGDDELLAAADHAHRCGRPPRKSGDRRGVRITG</sequence>
<dbReference type="InterPro" id="IPR023214">
    <property type="entry name" value="HAD_sf"/>
</dbReference>
<dbReference type="InterPro" id="IPR050582">
    <property type="entry name" value="HAD-like_SerB"/>
</dbReference>
<dbReference type="PANTHER" id="PTHR43344">
    <property type="entry name" value="PHOSPHOSERINE PHOSPHATASE"/>
    <property type="match status" value="1"/>
</dbReference>
<dbReference type="InterPro" id="IPR036412">
    <property type="entry name" value="HAD-like_sf"/>
</dbReference>
<gene>
    <name evidence="2" type="ORF">IPN02_04345</name>
</gene>
<organism evidence="2 3">
    <name type="scientific">Candidatus Neomicrothrix subdominans</name>
    <dbReference type="NCBI Taxonomy" id="2954438"/>
    <lineage>
        <taxon>Bacteria</taxon>
        <taxon>Bacillati</taxon>
        <taxon>Actinomycetota</taxon>
        <taxon>Acidimicrobiia</taxon>
        <taxon>Acidimicrobiales</taxon>
        <taxon>Microthrixaceae</taxon>
        <taxon>Candidatus Neomicrothrix</taxon>
    </lineage>
</organism>
<dbReference type="CDD" id="cd02612">
    <property type="entry name" value="HAD_PGPPase"/>
    <property type="match status" value="1"/>
</dbReference>
<comment type="caution">
    <text evidence="2">The sequence shown here is derived from an EMBL/GenBank/DDBJ whole genome shotgun (WGS) entry which is preliminary data.</text>
</comment>
<keyword evidence="2" id="KW-0378">Hydrolase</keyword>
<comment type="similarity">
    <text evidence="1">Belongs to the HAD-like hydrolase superfamily. SerB family.</text>
</comment>
<dbReference type="Proteomes" id="UP000727993">
    <property type="component" value="Unassembled WGS sequence"/>
</dbReference>
<dbReference type="GO" id="GO:0016787">
    <property type="term" value="F:hydrolase activity"/>
    <property type="evidence" value="ECO:0007669"/>
    <property type="project" value="UniProtKB-KW"/>
</dbReference>
<dbReference type="Pfam" id="PF12710">
    <property type="entry name" value="HAD"/>
    <property type="match status" value="1"/>
</dbReference>
<protein>
    <submittedName>
        <fullName evidence="2">HAD family hydrolase</fullName>
    </submittedName>
</protein>
<evidence type="ECO:0000313" key="2">
    <source>
        <dbReference type="EMBL" id="MBK9296101.1"/>
    </source>
</evidence>
<dbReference type="SUPFAM" id="SSF56784">
    <property type="entry name" value="HAD-like"/>
    <property type="match status" value="1"/>
</dbReference>